<proteinExistence type="predicted"/>
<dbReference type="PANTHER" id="PTHR33154">
    <property type="entry name" value="TRANSCRIPTIONAL REGULATOR, ARSR FAMILY"/>
    <property type="match status" value="1"/>
</dbReference>
<dbReference type="RefSeq" id="WP_372390203.1">
    <property type="nucleotide sequence ID" value="NZ_JBGNYA010000001.1"/>
</dbReference>
<keyword evidence="6" id="KW-1185">Reference proteome</keyword>
<dbReference type="Gene3D" id="1.10.10.10">
    <property type="entry name" value="Winged helix-like DNA-binding domain superfamily/Winged helix DNA-binding domain"/>
    <property type="match status" value="1"/>
</dbReference>
<keyword evidence="1" id="KW-0805">Transcription regulation</keyword>
<evidence type="ECO:0000256" key="1">
    <source>
        <dbReference type="ARBA" id="ARBA00023015"/>
    </source>
</evidence>
<keyword evidence="2" id="KW-0238">DNA-binding</keyword>
<evidence type="ECO:0000313" key="5">
    <source>
        <dbReference type="EMBL" id="MFA1611820.1"/>
    </source>
</evidence>
<evidence type="ECO:0000256" key="2">
    <source>
        <dbReference type="ARBA" id="ARBA00023125"/>
    </source>
</evidence>
<protein>
    <submittedName>
        <fullName evidence="5">Helix-turn-helix domain-containing protein</fullName>
    </submittedName>
</protein>
<keyword evidence="3" id="KW-0804">Transcription</keyword>
<dbReference type="InterPro" id="IPR001845">
    <property type="entry name" value="HTH_ArsR_DNA-bd_dom"/>
</dbReference>
<dbReference type="PANTHER" id="PTHR33154:SF33">
    <property type="entry name" value="TRANSCRIPTIONAL REPRESSOR SDPR"/>
    <property type="match status" value="1"/>
</dbReference>
<dbReference type="Proteomes" id="UP001570511">
    <property type="component" value="Unassembled WGS sequence"/>
</dbReference>
<dbReference type="InterPro" id="IPR036388">
    <property type="entry name" value="WH-like_DNA-bd_sf"/>
</dbReference>
<dbReference type="SUPFAM" id="SSF46785">
    <property type="entry name" value="Winged helix' DNA-binding domain"/>
    <property type="match status" value="1"/>
</dbReference>
<dbReference type="GO" id="GO:0003677">
    <property type="term" value="F:DNA binding"/>
    <property type="evidence" value="ECO:0007669"/>
    <property type="project" value="UniProtKB-KW"/>
</dbReference>
<gene>
    <name evidence="5" type="ORF">OS889_12470</name>
</gene>
<organism evidence="5 6">
    <name type="scientific">Halobellus rubicundus</name>
    <dbReference type="NCBI Taxonomy" id="2996466"/>
    <lineage>
        <taxon>Archaea</taxon>
        <taxon>Methanobacteriati</taxon>
        <taxon>Methanobacteriota</taxon>
        <taxon>Stenosarchaea group</taxon>
        <taxon>Halobacteria</taxon>
        <taxon>Halobacteriales</taxon>
        <taxon>Haloferacaceae</taxon>
        <taxon>Halobellus</taxon>
    </lineage>
</organism>
<sequence>MSSNPLSDALTPDPESVFAALADPQCRALLRALDRPKTATELADAVEMPRSTAYEKLRRLADAGLVRKRETADEVRYAIDFETVVVRTDDDDDLSVSVSRPSKSAAEQLTGMWREVRSEASGD</sequence>
<evidence type="ECO:0000256" key="3">
    <source>
        <dbReference type="ARBA" id="ARBA00023163"/>
    </source>
</evidence>
<feature type="domain" description="HTH arsR-type" evidence="4">
    <location>
        <begin position="16"/>
        <end position="90"/>
    </location>
</feature>
<comment type="caution">
    <text evidence="5">The sequence shown here is derived from an EMBL/GenBank/DDBJ whole genome shotgun (WGS) entry which is preliminary data.</text>
</comment>
<dbReference type="Pfam" id="PF12840">
    <property type="entry name" value="HTH_20"/>
    <property type="match status" value="1"/>
</dbReference>
<dbReference type="AlphaFoldDB" id="A0ABD5MD38"/>
<accession>A0ABD5MD38</accession>
<reference evidence="5 6" key="1">
    <citation type="submission" date="2024-08" db="EMBL/GenBank/DDBJ databases">
        <title>Halobellus sp. MBLA0158 whole genome sequence.</title>
        <authorList>
            <person name="Hwang C.Y."/>
            <person name="Cho E.-S."/>
            <person name="Seo M.-J."/>
        </authorList>
    </citation>
    <scope>NUCLEOTIDE SEQUENCE [LARGE SCALE GENOMIC DNA]</scope>
    <source>
        <strain evidence="5 6">MBLA0158</strain>
    </source>
</reference>
<dbReference type="EMBL" id="JBGNYA010000001">
    <property type="protein sequence ID" value="MFA1611820.1"/>
    <property type="molecule type" value="Genomic_DNA"/>
</dbReference>
<dbReference type="InterPro" id="IPR011991">
    <property type="entry name" value="ArsR-like_HTH"/>
</dbReference>
<dbReference type="CDD" id="cd00090">
    <property type="entry name" value="HTH_ARSR"/>
    <property type="match status" value="1"/>
</dbReference>
<name>A0ABD5MD38_9EURY</name>
<evidence type="ECO:0000259" key="4">
    <source>
        <dbReference type="SMART" id="SM00418"/>
    </source>
</evidence>
<dbReference type="SMART" id="SM00418">
    <property type="entry name" value="HTH_ARSR"/>
    <property type="match status" value="1"/>
</dbReference>
<evidence type="ECO:0000313" key="6">
    <source>
        <dbReference type="Proteomes" id="UP001570511"/>
    </source>
</evidence>
<dbReference type="InterPro" id="IPR051081">
    <property type="entry name" value="HTH_MetalResp_TranReg"/>
</dbReference>
<dbReference type="InterPro" id="IPR036390">
    <property type="entry name" value="WH_DNA-bd_sf"/>
</dbReference>